<name>A0A8J2VBU5_9BACL</name>
<evidence type="ECO:0000256" key="3">
    <source>
        <dbReference type="ARBA" id="ARBA00022692"/>
    </source>
</evidence>
<dbReference type="Proteomes" id="UP000625210">
    <property type="component" value="Unassembled WGS sequence"/>
</dbReference>
<evidence type="ECO:0000256" key="6">
    <source>
        <dbReference type="SAM" id="Phobius"/>
    </source>
</evidence>
<dbReference type="AlphaFoldDB" id="A0A8J2VBU5"/>
<proteinExistence type="predicted"/>
<protein>
    <recommendedName>
        <fullName evidence="9">YitT family protein</fullName>
    </recommendedName>
</protein>
<feature type="transmembrane region" description="Helical" evidence="6">
    <location>
        <begin position="7"/>
        <end position="28"/>
    </location>
</feature>
<organism evidence="7 8">
    <name type="scientific">Marinithermofilum abyssi</name>
    <dbReference type="NCBI Taxonomy" id="1571185"/>
    <lineage>
        <taxon>Bacteria</taxon>
        <taxon>Bacillati</taxon>
        <taxon>Bacillota</taxon>
        <taxon>Bacilli</taxon>
        <taxon>Bacillales</taxon>
        <taxon>Thermoactinomycetaceae</taxon>
        <taxon>Marinithermofilum</taxon>
    </lineage>
</organism>
<keyword evidence="2" id="KW-1003">Cell membrane</keyword>
<evidence type="ECO:0000256" key="2">
    <source>
        <dbReference type="ARBA" id="ARBA00022475"/>
    </source>
</evidence>
<feature type="transmembrane region" description="Helical" evidence="6">
    <location>
        <begin position="98"/>
        <end position="118"/>
    </location>
</feature>
<feature type="transmembrane region" description="Helical" evidence="6">
    <location>
        <begin position="165"/>
        <end position="185"/>
    </location>
</feature>
<dbReference type="GO" id="GO:0005886">
    <property type="term" value="C:plasma membrane"/>
    <property type="evidence" value="ECO:0007669"/>
    <property type="project" value="UniProtKB-SubCell"/>
</dbReference>
<dbReference type="InterPro" id="IPR051461">
    <property type="entry name" value="UPF0750_membrane"/>
</dbReference>
<reference evidence="7" key="1">
    <citation type="journal article" date="2014" name="Int. J. Syst. Evol. Microbiol.">
        <title>Complete genome sequence of Corynebacterium casei LMG S-19264T (=DSM 44701T), isolated from a smear-ripened cheese.</title>
        <authorList>
            <consortium name="US DOE Joint Genome Institute (JGI-PGF)"/>
            <person name="Walter F."/>
            <person name="Albersmeier A."/>
            <person name="Kalinowski J."/>
            <person name="Ruckert C."/>
        </authorList>
    </citation>
    <scope>NUCLEOTIDE SEQUENCE</scope>
    <source>
        <strain evidence="7">CGMCC 1.15179</strain>
    </source>
</reference>
<accession>A0A8J2VBU5</accession>
<evidence type="ECO:0000256" key="4">
    <source>
        <dbReference type="ARBA" id="ARBA00022989"/>
    </source>
</evidence>
<keyword evidence="3 6" id="KW-0812">Transmembrane</keyword>
<gene>
    <name evidence="7" type="ORF">GCM10011571_13760</name>
</gene>
<evidence type="ECO:0000256" key="1">
    <source>
        <dbReference type="ARBA" id="ARBA00004651"/>
    </source>
</evidence>
<feature type="transmembrane region" description="Helical" evidence="6">
    <location>
        <begin position="69"/>
        <end position="86"/>
    </location>
</feature>
<keyword evidence="5 6" id="KW-0472">Membrane</keyword>
<dbReference type="EMBL" id="BMHQ01000004">
    <property type="protein sequence ID" value="GGE13555.1"/>
    <property type="molecule type" value="Genomic_DNA"/>
</dbReference>
<keyword evidence="8" id="KW-1185">Reference proteome</keyword>
<comment type="subcellular location">
    <subcellularLocation>
        <location evidence="1">Cell membrane</location>
        <topology evidence="1">Multi-pass membrane protein</topology>
    </subcellularLocation>
</comment>
<sequence>MYRHGTIWLGGSLIGLGVQLFITPHRLLDGGILGIALILQYLWGMHTGCSMILLSLPVFIFLSIVNRKMLISGLYGMLISSGWIELLEPMRGWLDWSLLPSALIGGLLIGCGVGLMMCCETSTGGLDLLAQWIAQHKRWNAGLLIFLWDTCILACGSWFFDPLRILYTFLTVSCAGLATSLLLLWKKNPSYWMEKTKPST</sequence>
<feature type="transmembrane region" description="Helical" evidence="6">
    <location>
        <begin position="139"/>
        <end position="159"/>
    </location>
</feature>
<comment type="caution">
    <text evidence="7">The sequence shown here is derived from an EMBL/GenBank/DDBJ whole genome shotgun (WGS) entry which is preliminary data.</text>
</comment>
<reference evidence="7" key="2">
    <citation type="submission" date="2020-09" db="EMBL/GenBank/DDBJ databases">
        <authorList>
            <person name="Sun Q."/>
            <person name="Zhou Y."/>
        </authorList>
    </citation>
    <scope>NUCLEOTIDE SEQUENCE</scope>
    <source>
        <strain evidence="7">CGMCC 1.15179</strain>
    </source>
</reference>
<dbReference type="PANTHER" id="PTHR33545:SF5">
    <property type="entry name" value="UPF0750 MEMBRANE PROTEIN YITT"/>
    <property type="match status" value="1"/>
</dbReference>
<dbReference type="PANTHER" id="PTHR33545">
    <property type="entry name" value="UPF0750 MEMBRANE PROTEIN YITT-RELATED"/>
    <property type="match status" value="1"/>
</dbReference>
<dbReference type="Pfam" id="PF02588">
    <property type="entry name" value="YitT_membrane"/>
    <property type="match status" value="1"/>
</dbReference>
<dbReference type="RefSeq" id="WP_188647167.1">
    <property type="nucleotide sequence ID" value="NZ_BMHQ01000004.1"/>
</dbReference>
<feature type="transmembrane region" description="Helical" evidence="6">
    <location>
        <begin position="40"/>
        <end position="62"/>
    </location>
</feature>
<evidence type="ECO:0000313" key="7">
    <source>
        <dbReference type="EMBL" id="GGE13555.1"/>
    </source>
</evidence>
<evidence type="ECO:0000256" key="5">
    <source>
        <dbReference type="ARBA" id="ARBA00023136"/>
    </source>
</evidence>
<evidence type="ECO:0000313" key="8">
    <source>
        <dbReference type="Proteomes" id="UP000625210"/>
    </source>
</evidence>
<keyword evidence="4 6" id="KW-1133">Transmembrane helix</keyword>
<evidence type="ECO:0008006" key="9">
    <source>
        <dbReference type="Google" id="ProtNLM"/>
    </source>
</evidence>
<dbReference type="InterPro" id="IPR003740">
    <property type="entry name" value="YitT"/>
</dbReference>